<feature type="transmembrane region" description="Helical" evidence="10">
    <location>
        <begin position="117"/>
        <end position="134"/>
    </location>
</feature>
<dbReference type="InterPro" id="IPR044712">
    <property type="entry name" value="SLC25A32-like"/>
</dbReference>
<dbReference type="GO" id="GO:0055085">
    <property type="term" value="P:transmembrane transport"/>
    <property type="evidence" value="ECO:0007669"/>
    <property type="project" value="InterPro"/>
</dbReference>
<feature type="repeat" description="Solcar" evidence="8">
    <location>
        <begin position="7"/>
        <end position="103"/>
    </location>
</feature>
<comment type="subcellular location">
    <subcellularLocation>
        <location evidence="1">Membrane</location>
        <topology evidence="1">Multi-pass membrane protein</topology>
    </subcellularLocation>
</comment>
<evidence type="ECO:0000256" key="1">
    <source>
        <dbReference type="ARBA" id="ARBA00004141"/>
    </source>
</evidence>
<dbReference type="STRING" id="230819.A0A5C3KZ35"/>
<dbReference type="AlphaFoldDB" id="A0A5C3KZ35"/>
<name>A0A5C3KZ35_COPMA</name>
<feature type="repeat" description="Solcar" evidence="8">
    <location>
        <begin position="215"/>
        <end position="318"/>
    </location>
</feature>
<accession>A0A5C3KZ35</accession>
<dbReference type="InterPro" id="IPR023395">
    <property type="entry name" value="MCP_dom_sf"/>
</dbReference>
<evidence type="ECO:0000256" key="8">
    <source>
        <dbReference type="PROSITE-ProRule" id="PRU00282"/>
    </source>
</evidence>
<feature type="transmembrane region" description="Helical" evidence="10">
    <location>
        <begin position="74"/>
        <end position="97"/>
    </location>
</feature>
<dbReference type="GO" id="GO:0006862">
    <property type="term" value="P:nucleotide transport"/>
    <property type="evidence" value="ECO:0007669"/>
    <property type="project" value="InterPro"/>
</dbReference>
<dbReference type="SUPFAM" id="SSF103506">
    <property type="entry name" value="Mitochondrial carrier"/>
    <property type="match status" value="1"/>
</dbReference>
<evidence type="ECO:0000313" key="12">
    <source>
        <dbReference type="Proteomes" id="UP000307440"/>
    </source>
</evidence>
<dbReference type="Proteomes" id="UP000307440">
    <property type="component" value="Unassembled WGS sequence"/>
</dbReference>
<feature type="transmembrane region" description="Helical" evidence="10">
    <location>
        <begin position="213"/>
        <end position="236"/>
    </location>
</feature>
<evidence type="ECO:0000256" key="6">
    <source>
        <dbReference type="ARBA" id="ARBA00022989"/>
    </source>
</evidence>
<proteinExistence type="inferred from homology"/>
<evidence type="ECO:0000256" key="10">
    <source>
        <dbReference type="SAM" id="Phobius"/>
    </source>
</evidence>
<evidence type="ECO:0000256" key="9">
    <source>
        <dbReference type="RuleBase" id="RU000488"/>
    </source>
</evidence>
<evidence type="ECO:0000256" key="4">
    <source>
        <dbReference type="ARBA" id="ARBA00022692"/>
    </source>
</evidence>
<comment type="similarity">
    <text evidence="2 9">Belongs to the mitochondrial carrier (TC 2.A.29) family.</text>
</comment>
<dbReference type="Gene3D" id="1.50.40.10">
    <property type="entry name" value="Mitochondrial carrier domain"/>
    <property type="match status" value="2"/>
</dbReference>
<reference evidence="11 12" key="1">
    <citation type="journal article" date="2019" name="Nat. Ecol. Evol.">
        <title>Megaphylogeny resolves global patterns of mushroom evolution.</title>
        <authorList>
            <person name="Varga T."/>
            <person name="Krizsan K."/>
            <person name="Foldi C."/>
            <person name="Dima B."/>
            <person name="Sanchez-Garcia M."/>
            <person name="Sanchez-Ramirez S."/>
            <person name="Szollosi G.J."/>
            <person name="Szarkandi J.G."/>
            <person name="Papp V."/>
            <person name="Albert L."/>
            <person name="Andreopoulos W."/>
            <person name="Angelini C."/>
            <person name="Antonin V."/>
            <person name="Barry K.W."/>
            <person name="Bougher N.L."/>
            <person name="Buchanan P."/>
            <person name="Buyck B."/>
            <person name="Bense V."/>
            <person name="Catcheside P."/>
            <person name="Chovatia M."/>
            <person name="Cooper J."/>
            <person name="Damon W."/>
            <person name="Desjardin D."/>
            <person name="Finy P."/>
            <person name="Geml J."/>
            <person name="Haridas S."/>
            <person name="Hughes K."/>
            <person name="Justo A."/>
            <person name="Karasinski D."/>
            <person name="Kautmanova I."/>
            <person name="Kiss B."/>
            <person name="Kocsube S."/>
            <person name="Kotiranta H."/>
            <person name="LaButti K.M."/>
            <person name="Lechner B.E."/>
            <person name="Liimatainen K."/>
            <person name="Lipzen A."/>
            <person name="Lukacs Z."/>
            <person name="Mihaltcheva S."/>
            <person name="Morgado L.N."/>
            <person name="Niskanen T."/>
            <person name="Noordeloos M.E."/>
            <person name="Ohm R.A."/>
            <person name="Ortiz-Santana B."/>
            <person name="Ovrebo C."/>
            <person name="Racz N."/>
            <person name="Riley R."/>
            <person name="Savchenko A."/>
            <person name="Shiryaev A."/>
            <person name="Soop K."/>
            <person name="Spirin V."/>
            <person name="Szebenyi C."/>
            <person name="Tomsovsky M."/>
            <person name="Tulloss R.E."/>
            <person name="Uehling J."/>
            <person name="Grigoriev I.V."/>
            <person name="Vagvolgyi C."/>
            <person name="Papp T."/>
            <person name="Martin F.M."/>
            <person name="Miettinen O."/>
            <person name="Hibbett D.S."/>
            <person name="Nagy L.G."/>
        </authorList>
    </citation>
    <scope>NUCLEOTIDE SEQUENCE [LARGE SCALE GENOMIC DNA]</scope>
    <source>
        <strain evidence="11 12">CBS 121175</strain>
    </source>
</reference>
<evidence type="ECO:0000256" key="7">
    <source>
        <dbReference type="ARBA" id="ARBA00023136"/>
    </source>
</evidence>
<keyword evidence="7 8" id="KW-0472">Membrane</keyword>
<dbReference type="InterPro" id="IPR018108">
    <property type="entry name" value="MCP_transmembrane"/>
</dbReference>
<evidence type="ECO:0000256" key="3">
    <source>
        <dbReference type="ARBA" id="ARBA00022448"/>
    </source>
</evidence>
<dbReference type="PANTHER" id="PTHR45683">
    <property type="entry name" value="MITOCHONDRIAL NICOTINAMIDE ADENINE DINUCLEOTIDE TRANSPORTER 1-RELATED-RELATED"/>
    <property type="match status" value="1"/>
</dbReference>
<keyword evidence="3 9" id="KW-0813">Transport</keyword>
<evidence type="ECO:0000313" key="11">
    <source>
        <dbReference type="EMBL" id="TFK25692.1"/>
    </source>
</evidence>
<keyword evidence="5" id="KW-0677">Repeat</keyword>
<organism evidence="11 12">
    <name type="scientific">Coprinopsis marcescibilis</name>
    <name type="common">Agaric fungus</name>
    <name type="synonym">Psathyrella marcescibilis</name>
    <dbReference type="NCBI Taxonomy" id="230819"/>
    <lineage>
        <taxon>Eukaryota</taxon>
        <taxon>Fungi</taxon>
        <taxon>Dikarya</taxon>
        <taxon>Basidiomycota</taxon>
        <taxon>Agaricomycotina</taxon>
        <taxon>Agaricomycetes</taxon>
        <taxon>Agaricomycetidae</taxon>
        <taxon>Agaricales</taxon>
        <taxon>Agaricineae</taxon>
        <taxon>Psathyrellaceae</taxon>
        <taxon>Coprinopsis</taxon>
    </lineage>
</organism>
<dbReference type="Pfam" id="PF00153">
    <property type="entry name" value="Mito_carr"/>
    <property type="match status" value="2"/>
</dbReference>
<keyword evidence="6 10" id="KW-1133">Transmembrane helix</keyword>
<gene>
    <name evidence="11" type="ORF">FA15DRAFT_589842</name>
</gene>
<protein>
    <submittedName>
        <fullName evidence="11">Mitochondrial carrier</fullName>
    </submittedName>
</protein>
<dbReference type="EMBL" id="ML210183">
    <property type="protein sequence ID" value="TFK25692.1"/>
    <property type="molecule type" value="Genomic_DNA"/>
</dbReference>
<dbReference type="OrthoDB" id="21292at2759"/>
<evidence type="ECO:0000256" key="2">
    <source>
        <dbReference type="ARBA" id="ARBA00006375"/>
    </source>
</evidence>
<keyword evidence="4 8" id="KW-0812">Transmembrane</keyword>
<keyword evidence="12" id="KW-1185">Reference proteome</keyword>
<dbReference type="GO" id="GO:0016020">
    <property type="term" value="C:membrane"/>
    <property type="evidence" value="ECO:0007669"/>
    <property type="project" value="UniProtKB-SubCell"/>
</dbReference>
<feature type="transmembrane region" description="Helical" evidence="10">
    <location>
        <begin position="167"/>
        <end position="193"/>
    </location>
</feature>
<sequence>MLGLVEIIFLYTTLAFILALAVPFNGVLVRLRANYNPKGLQLDAEGTAVPHTGPVVKTYFAMFRRVYRLEGIPGLFKGLMPTVIQTFAVTIFVILFVDTEKPRHSKYRAPDSGILGTLFYAILMLIISLPNTILTNRSVTTPVKLGYFNVMHALRVLLTPTELKKPWIIYLTPGLMAAQVLHILIIVLVLGPLRRWLIPEFSEASPTLEDVSVVRVVLYTVVAVVITALITPLEVIATRLSIQRNHASAEYNSVQQEVDGDAEPVEDYGGDEEVIGHEADPYLGLADCAKRVIHEEGVMALYRAWWLTFLGIWGNAFF</sequence>
<feature type="transmembrane region" description="Helical" evidence="10">
    <location>
        <begin position="6"/>
        <end position="28"/>
    </location>
</feature>
<dbReference type="PROSITE" id="PS50920">
    <property type="entry name" value="SOLCAR"/>
    <property type="match status" value="2"/>
</dbReference>
<evidence type="ECO:0000256" key="5">
    <source>
        <dbReference type="ARBA" id="ARBA00022737"/>
    </source>
</evidence>